<comment type="caution">
    <text evidence="4">The sequence shown here is derived from an EMBL/GenBank/DDBJ whole genome shotgun (WGS) entry which is preliminary data.</text>
</comment>
<evidence type="ECO:0000259" key="3">
    <source>
        <dbReference type="SMART" id="SM00829"/>
    </source>
</evidence>
<keyword evidence="4" id="KW-0808">Transferase</keyword>
<sequence length="336" mass="36214">MNTSTLLPATMTEIVITEPGGIDKLQSQKVPLPEVPAHYVLIKVNASGVNRPDIFQRLGSYPPPSDASPIPGLEVAGEVVKLGAGCTKWNIGDRVCALVAGGGYAQYCLAHEDIALPSLRLSDIEAAALPENFFTVWANLFQLGKLKKGESVLIHGGTSGIGSVAIMLAHSIGATVYTTVGSEEKEIVALKLGADFVINYKQKDFAKEIPVLTEGQGIDVILDIIGGDYVEKNYQVAAKFGRIIQVGMMKGTPKNLNMMPLMIKRLIHTGSTMRSRNIEEKAEIARELEQKVWPIIADGKINPIINAVFPLNEVGKAHQLMESGDLIGKVILEVTH</sequence>
<organism evidence="4 5">
    <name type="scientific">Proteus myxofaciens ATCC 19692</name>
    <dbReference type="NCBI Taxonomy" id="1354337"/>
    <lineage>
        <taxon>Bacteria</taxon>
        <taxon>Pseudomonadati</taxon>
        <taxon>Pseudomonadota</taxon>
        <taxon>Gammaproteobacteria</taxon>
        <taxon>Enterobacterales</taxon>
        <taxon>Morganellaceae</taxon>
        <taxon>Proteus</taxon>
    </lineage>
</organism>
<dbReference type="GO" id="GO:0016746">
    <property type="term" value="F:acyltransferase activity"/>
    <property type="evidence" value="ECO:0007669"/>
    <property type="project" value="UniProtKB-KW"/>
</dbReference>
<protein>
    <submittedName>
        <fullName evidence="4">Quinone oxidoreductase</fullName>
        <ecNumber evidence="4">1.-.-.-</ecNumber>
        <ecNumber evidence="4">1.6.5.5</ecNumber>
        <ecNumber evidence="4">2.3.1.-</ecNumber>
    </submittedName>
</protein>
<evidence type="ECO:0000256" key="1">
    <source>
        <dbReference type="ARBA" id="ARBA00022857"/>
    </source>
</evidence>
<gene>
    <name evidence="4" type="ORF">M983_0119</name>
</gene>
<dbReference type="SUPFAM" id="SSF51735">
    <property type="entry name" value="NAD(P)-binding Rossmann-fold domains"/>
    <property type="match status" value="1"/>
</dbReference>
<dbReference type="EMBL" id="LXEN01000005">
    <property type="protein sequence ID" value="OAT39169.1"/>
    <property type="molecule type" value="Genomic_DNA"/>
</dbReference>
<dbReference type="InterPro" id="IPR014189">
    <property type="entry name" value="Quinone_OxRdtase_PIG3"/>
</dbReference>
<keyword evidence="4" id="KW-0012">Acyltransferase</keyword>
<dbReference type="Gene3D" id="3.90.180.10">
    <property type="entry name" value="Medium-chain alcohol dehydrogenases, catalytic domain"/>
    <property type="match status" value="1"/>
</dbReference>
<dbReference type="STRING" id="1354337.M983_0119"/>
<dbReference type="SMART" id="SM00829">
    <property type="entry name" value="PKS_ER"/>
    <property type="match status" value="1"/>
</dbReference>
<evidence type="ECO:0000256" key="2">
    <source>
        <dbReference type="ARBA" id="ARBA00023002"/>
    </source>
</evidence>
<dbReference type="Pfam" id="PF08240">
    <property type="entry name" value="ADH_N"/>
    <property type="match status" value="1"/>
</dbReference>
<dbReference type="Gene3D" id="3.40.50.720">
    <property type="entry name" value="NAD(P)-binding Rossmann-like Domain"/>
    <property type="match status" value="1"/>
</dbReference>
<dbReference type="EC" id="1.6.5.5" evidence="4"/>
<dbReference type="EC" id="2.3.1.-" evidence="4"/>
<dbReference type="InterPro" id="IPR013154">
    <property type="entry name" value="ADH-like_N"/>
</dbReference>
<dbReference type="InterPro" id="IPR020843">
    <property type="entry name" value="ER"/>
</dbReference>
<dbReference type="PATRIC" id="fig|1354337.4.peg.124"/>
<dbReference type="GO" id="GO:0003960">
    <property type="term" value="F:quinone reductase (NADPH) activity"/>
    <property type="evidence" value="ECO:0007669"/>
    <property type="project" value="UniProtKB-EC"/>
</dbReference>
<name>A0A198GQM9_9GAMM</name>
<feature type="domain" description="Enoyl reductase (ER)" evidence="3">
    <location>
        <begin position="20"/>
        <end position="332"/>
    </location>
</feature>
<dbReference type="InterPro" id="IPR036291">
    <property type="entry name" value="NAD(P)-bd_dom_sf"/>
</dbReference>
<dbReference type="CDD" id="cd05276">
    <property type="entry name" value="p53_inducible_oxidoreductase"/>
    <property type="match status" value="1"/>
</dbReference>
<dbReference type="PANTHER" id="PTHR48106:SF8">
    <property type="entry name" value="OS02G0805600 PROTEIN"/>
    <property type="match status" value="1"/>
</dbReference>
<dbReference type="SUPFAM" id="SSF50129">
    <property type="entry name" value="GroES-like"/>
    <property type="match status" value="1"/>
</dbReference>
<dbReference type="InterPro" id="IPR011032">
    <property type="entry name" value="GroES-like_sf"/>
</dbReference>
<evidence type="ECO:0000313" key="5">
    <source>
        <dbReference type="Proteomes" id="UP000094023"/>
    </source>
</evidence>
<dbReference type="InterPro" id="IPR013149">
    <property type="entry name" value="ADH-like_C"/>
</dbReference>
<evidence type="ECO:0000313" key="4">
    <source>
        <dbReference type="EMBL" id="OAT39169.1"/>
    </source>
</evidence>
<dbReference type="AlphaFoldDB" id="A0A198GQM9"/>
<dbReference type="EC" id="1.-.-.-" evidence="4"/>
<dbReference type="Pfam" id="PF00107">
    <property type="entry name" value="ADH_zinc_N"/>
    <property type="match status" value="1"/>
</dbReference>
<dbReference type="PANTHER" id="PTHR48106">
    <property type="entry name" value="QUINONE OXIDOREDUCTASE PIG3-RELATED"/>
    <property type="match status" value="1"/>
</dbReference>
<dbReference type="Proteomes" id="UP000094023">
    <property type="component" value="Unassembled WGS sequence"/>
</dbReference>
<keyword evidence="1" id="KW-0521">NADP</keyword>
<reference evidence="4 5" key="1">
    <citation type="submission" date="2016-04" db="EMBL/GenBank/DDBJ databases">
        <title>ATOL: Assembling a taxonomically balanced genome-scale reconstruction of the evolutionary history of the Enterobacteriaceae.</title>
        <authorList>
            <person name="Plunkett G.III."/>
            <person name="Neeno-Eckwall E.C."/>
            <person name="Glasner J.D."/>
            <person name="Perna N.T."/>
        </authorList>
    </citation>
    <scope>NUCLEOTIDE SEQUENCE [LARGE SCALE GENOMIC DNA]</scope>
    <source>
        <strain evidence="4 5">ATCC 19692</strain>
    </source>
</reference>
<keyword evidence="2 4" id="KW-0560">Oxidoreductase</keyword>
<proteinExistence type="predicted"/>
<dbReference type="NCBIfam" id="TIGR02824">
    <property type="entry name" value="quinone_pig3"/>
    <property type="match status" value="1"/>
</dbReference>
<keyword evidence="5" id="KW-1185">Reference proteome</keyword>
<dbReference type="GO" id="GO:0070402">
    <property type="term" value="F:NADPH binding"/>
    <property type="evidence" value="ECO:0007669"/>
    <property type="project" value="TreeGrafter"/>
</dbReference>
<accession>A0A198GQM9</accession>